<dbReference type="AlphaFoldDB" id="A0A6M4GXB5"/>
<organism evidence="7 8">
    <name type="scientific">Usitatibacter rugosus</name>
    <dbReference type="NCBI Taxonomy" id="2732067"/>
    <lineage>
        <taxon>Bacteria</taxon>
        <taxon>Pseudomonadati</taxon>
        <taxon>Pseudomonadota</taxon>
        <taxon>Betaproteobacteria</taxon>
        <taxon>Nitrosomonadales</taxon>
        <taxon>Usitatibacteraceae</taxon>
        <taxon>Usitatibacter</taxon>
    </lineage>
</organism>
<dbReference type="Gene3D" id="3.90.226.10">
    <property type="entry name" value="2-enoyl-CoA Hydratase, Chain A, domain 1"/>
    <property type="match status" value="1"/>
</dbReference>
<reference evidence="7 8" key="1">
    <citation type="submission" date="2020-04" db="EMBL/GenBank/DDBJ databases">
        <title>Usitatibacter rugosus gen. nov., sp. nov. and Usitatibacter palustris sp. nov., novel members of Usitatibacteraceae fam. nov. within the order Nitrosomonadales isolated from soil.</title>
        <authorList>
            <person name="Huber K.J."/>
            <person name="Neumann-Schaal M."/>
            <person name="Geppert A."/>
            <person name="Luckner M."/>
            <person name="Wanner G."/>
            <person name="Overmann J."/>
        </authorList>
    </citation>
    <scope>NUCLEOTIDE SEQUENCE [LARGE SCALE GENOMIC DNA]</scope>
    <source>
        <strain evidence="7 8">0125_3</strain>
    </source>
</reference>
<evidence type="ECO:0000256" key="3">
    <source>
        <dbReference type="ARBA" id="ARBA00022801"/>
    </source>
</evidence>
<keyword evidence="2" id="KW-0645">Protease</keyword>
<sequence length="324" mass="35495">MTESPPPAWERAVLEKLALKSLEEQRRARQWSALFKLIWFGFAFLVFAALMGWIGRSSDGDKASIGRHTALIDLKGVIGVEAKASADKMIPALNQAFKDKNTQGVVLRINSPGGSPVQSGYINDEIKRLRAKYPSIPLYVVVQDLCASGGYYVAVAADKIYVDKASLVGSIGVIMSGFGFTGTMEKLGIERRAYTAGENKDFLDPFQPENPKQKEFAKQMLSEIHQQFIDTVKAGRGKRLKETPDMFSGLIWTGARSVELGLADELGSLDYVAREVIKAERVVDFTPDENYLEQFSKRLGAETGAAFAKGFAASLSRGTSVGEH</sequence>
<evidence type="ECO:0000313" key="8">
    <source>
        <dbReference type="Proteomes" id="UP000501534"/>
    </source>
</evidence>
<dbReference type="Gene3D" id="6.20.330.10">
    <property type="match status" value="1"/>
</dbReference>
<dbReference type="GO" id="GO:0006508">
    <property type="term" value="P:proteolysis"/>
    <property type="evidence" value="ECO:0007669"/>
    <property type="project" value="UniProtKB-KW"/>
</dbReference>
<dbReference type="CDD" id="cd07023">
    <property type="entry name" value="S49_Sppa_N_C"/>
    <property type="match status" value="1"/>
</dbReference>
<keyword evidence="5" id="KW-1133">Transmembrane helix</keyword>
<dbReference type="SUPFAM" id="SSF52096">
    <property type="entry name" value="ClpP/crotonase"/>
    <property type="match status" value="1"/>
</dbReference>
<comment type="similarity">
    <text evidence="1">Belongs to the peptidase S49 family.</text>
</comment>
<evidence type="ECO:0000259" key="6">
    <source>
        <dbReference type="Pfam" id="PF01343"/>
    </source>
</evidence>
<dbReference type="EMBL" id="CP053069">
    <property type="protein sequence ID" value="QJR11134.1"/>
    <property type="molecule type" value="Genomic_DNA"/>
</dbReference>
<dbReference type="KEGG" id="uru:DSM104443_02205"/>
<dbReference type="PANTHER" id="PTHR42987:SF8">
    <property type="entry name" value="PROTEINASE"/>
    <property type="match status" value="1"/>
</dbReference>
<evidence type="ECO:0000256" key="4">
    <source>
        <dbReference type="ARBA" id="ARBA00022825"/>
    </source>
</evidence>
<keyword evidence="8" id="KW-1185">Reference proteome</keyword>
<dbReference type="Pfam" id="PF01343">
    <property type="entry name" value="Peptidase_S49"/>
    <property type="match status" value="1"/>
</dbReference>
<evidence type="ECO:0000256" key="2">
    <source>
        <dbReference type="ARBA" id="ARBA00022670"/>
    </source>
</evidence>
<evidence type="ECO:0000313" key="7">
    <source>
        <dbReference type="EMBL" id="QJR11134.1"/>
    </source>
</evidence>
<protein>
    <recommendedName>
        <fullName evidence="6">Peptidase S49 domain-containing protein</fullName>
    </recommendedName>
</protein>
<gene>
    <name evidence="7" type="ORF">DSM104443_02205</name>
</gene>
<keyword evidence="5" id="KW-0812">Transmembrane</keyword>
<dbReference type="InterPro" id="IPR029045">
    <property type="entry name" value="ClpP/crotonase-like_dom_sf"/>
</dbReference>
<dbReference type="PANTHER" id="PTHR42987">
    <property type="entry name" value="PEPTIDASE S49"/>
    <property type="match status" value="1"/>
</dbReference>
<evidence type="ECO:0000256" key="1">
    <source>
        <dbReference type="ARBA" id="ARBA00008683"/>
    </source>
</evidence>
<dbReference type="RefSeq" id="WP_171092220.1">
    <property type="nucleotide sequence ID" value="NZ_CP053069.1"/>
</dbReference>
<evidence type="ECO:0000256" key="5">
    <source>
        <dbReference type="SAM" id="Phobius"/>
    </source>
</evidence>
<dbReference type="GO" id="GO:0008236">
    <property type="term" value="F:serine-type peptidase activity"/>
    <property type="evidence" value="ECO:0007669"/>
    <property type="project" value="UniProtKB-KW"/>
</dbReference>
<keyword evidence="5" id="KW-0472">Membrane</keyword>
<dbReference type="InterPro" id="IPR047272">
    <property type="entry name" value="S49_SppA_C"/>
</dbReference>
<dbReference type="Proteomes" id="UP000501534">
    <property type="component" value="Chromosome"/>
</dbReference>
<feature type="transmembrane region" description="Helical" evidence="5">
    <location>
        <begin position="33"/>
        <end position="54"/>
    </location>
</feature>
<proteinExistence type="inferred from homology"/>
<feature type="domain" description="Peptidase S49" evidence="6">
    <location>
        <begin position="135"/>
        <end position="278"/>
    </location>
</feature>
<keyword evidence="3" id="KW-0378">Hydrolase</keyword>
<dbReference type="InterPro" id="IPR002142">
    <property type="entry name" value="Peptidase_S49"/>
</dbReference>
<accession>A0A6M4GXB5</accession>
<keyword evidence="4" id="KW-0720">Serine protease</keyword>
<name>A0A6M4GXB5_9PROT</name>